<sequence>MTCANLGHVKFTRRQAITIFSLIPPSLLHATRVSASDTASDQISFETLPCPDAHCRPVEFHDYRVGTGTPVEQGSTIVFKWTGRLSDRYGWPIQNEEADEIRITLGRDRLIKGFEMAIMGMREGGKRRMLIPAELGYLDERMGPLPASYGDRRRLYATVLNQRRFKRAGDLVIDVQLLKVRNGR</sequence>
<keyword evidence="1" id="KW-0697">Rotamase</keyword>
<dbReference type="PANTHER" id="PTHR47860:SF1">
    <property type="entry name" value="PEPTIDYL-PROLYL CIS-TRANS ISOMERASE FKBP17-1, CHLOROPLASTIC"/>
    <property type="match status" value="1"/>
</dbReference>
<evidence type="ECO:0000313" key="3">
    <source>
        <dbReference type="EMBL" id="PXF48070.1"/>
    </source>
</evidence>
<dbReference type="AlphaFoldDB" id="A0A2V3J3W1"/>
<dbReference type="EMBL" id="NBIV01000016">
    <property type="protein sequence ID" value="PXF48070.1"/>
    <property type="molecule type" value="Genomic_DNA"/>
</dbReference>
<organism evidence="3 4">
    <name type="scientific">Gracilariopsis chorda</name>
    <dbReference type="NCBI Taxonomy" id="448386"/>
    <lineage>
        <taxon>Eukaryota</taxon>
        <taxon>Rhodophyta</taxon>
        <taxon>Florideophyceae</taxon>
        <taxon>Rhodymeniophycidae</taxon>
        <taxon>Gracilariales</taxon>
        <taxon>Gracilariaceae</taxon>
        <taxon>Gracilariopsis</taxon>
    </lineage>
</organism>
<accession>A0A2V3J3W1</accession>
<dbReference type="Pfam" id="PF00254">
    <property type="entry name" value="FKBP_C"/>
    <property type="match status" value="1"/>
</dbReference>
<name>A0A2V3J3W1_9FLOR</name>
<protein>
    <recommendedName>
        <fullName evidence="1">peptidylprolyl isomerase</fullName>
        <ecNumber evidence="1">5.2.1.8</ecNumber>
    </recommendedName>
</protein>
<dbReference type="Gene3D" id="3.10.50.40">
    <property type="match status" value="1"/>
</dbReference>
<comment type="caution">
    <text evidence="3">The sequence shown here is derived from an EMBL/GenBank/DDBJ whole genome shotgun (WGS) entry which is preliminary data.</text>
</comment>
<keyword evidence="4" id="KW-1185">Reference proteome</keyword>
<dbReference type="PROSITE" id="PS50059">
    <property type="entry name" value="FKBP_PPIASE"/>
    <property type="match status" value="1"/>
</dbReference>
<evidence type="ECO:0000313" key="4">
    <source>
        <dbReference type="Proteomes" id="UP000247409"/>
    </source>
</evidence>
<feature type="domain" description="PPIase FKBP-type" evidence="2">
    <location>
        <begin position="74"/>
        <end position="181"/>
    </location>
</feature>
<comment type="catalytic activity">
    <reaction evidence="1">
        <text>[protein]-peptidylproline (omega=180) = [protein]-peptidylproline (omega=0)</text>
        <dbReference type="Rhea" id="RHEA:16237"/>
        <dbReference type="Rhea" id="RHEA-COMP:10747"/>
        <dbReference type="Rhea" id="RHEA-COMP:10748"/>
        <dbReference type="ChEBI" id="CHEBI:83833"/>
        <dbReference type="ChEBI" id="CHEBI:83834"/>
        <dbReference type="EC" id="5.2.1.8"/>
    </reaction>
</comment>
<proteinExistence type="predicted"/>
<dbReference type="EC" id="5.2.1.8" evidence="1"/>
<reference evidence="3 4" key="1">
    <citation type="journal article" date="2018" name="Mol. Biol. Evol.">
        <title>Analysis of the draft genome of the red seaweed Gracilariopsis chorda provides insights into genome size evolution in Rhodophyta.</title>
        <authorList>
            <person name="Lee J."/>
            <person name="Yang E.C."/>
            <person name="Graf L."/>
            <person name="Yang J.H."/>
            <person name="Qiu H."/>
            <person name="Zel Zion U."/>
            <person name="Chan C.X."/>
            <person name="Stephens T.G."/>
            <person name="Weber A.P.M."/>
            <person name="Boo G.H."/>
            <person name="Boo S.M."/>
            <person name="Kim K.M."/>
            <person name="Shin Y."/>
            <person name="Jung M."/>
            <person name="Lee S.J."/>
            <person name="Yim H.S."/>
            <person name="Lee J.H."/>
            <person name="Bhattacharya D."/>
            <person name="Yoon H.S."/>
        </authorList>
    </citation>
    <scope>NUCLEOTIDE SEQUENCE [LARGE SCALE GENOMIC DNA]</scope>
    <source>
        <strain evidence="3 4">SKKU-2015</strain>
        <tissue evidence="3">Whole body</tissue>
    </source>
</reference>
<evidence type="ECO:0000259" key="2">
    <source>
        <dbReference type="PROSITE" id="PS50059"/>
    </source>
</evidence>
<dbReference type="Proteomes" id="UP000247409">
    <property type="component" value="Unassembled WGS sequence"/>
</dbReference>
<evidence type="ECO:0000256" key="1">
    <source>
        <dbReference type="PROSITE-ProRule" id="PRU00277"/>
    </source>
</evidence>
<dbReference type="OrthoDB" id="3654at2759"/>
<gene>
    <name evidence="3" type="ORF">BWQ96_02022</name>
</gene>
<keyword evidence="1 3" id="KW-0413">Isomerase</keyword>
<dbReference type="InterPro" id="IPR044197">
    <property type="entry name" value="FKBP17-1-like"/>
</dbReference>
<dbReference type="GO" id="GO:0003755">
    <property type="term" value="F:peptidyl-prolyl cis-trans isomerase activity"/>
    <property type="evidence" value="ECO:0007669"/>
    <property type="project" value="UniProtKB-KW"/>
</dbReference>
<dbReference type="PANTHER" id="PTHR47860">
    <property type="entry name" value="PEPTIDYL-PROLYL CIS-TRANS ISOMERASE FKBP17-1, CHLOROPLASTIC"/>
    <property type="match status" value="1"/>
</dbReference>
<dbReference type="InterPro" id="IPR046357">
    <property type="entry name" value="PPIase_dom_sf"/>
</dbReference>
<dbReference type="SUPFAM" id="SSF54534">
    <property type="entry name" value="FKBP-like"/>
    <property type="match status" value="1"/>
</dbReference>
<dbReference type="InterPro" id="IPR001179">
    <property type="entry name" value="PPIase_FKBP_dom"/>
</dbReference>
<dbReference type="STRING" id="448386.A0A2V3J3W1"/>